<evidence type="ECO:0000256" key="4">
    <source>
        <dbReference type="ARBA" id="ARBA00022833"/>
    </source>
</evidence>
<name>A0AAD3DLT4_9CHLO</name>
<sequence length="228" mass="25727">MGNPNITQELERTKIDLSHQEMDRLVTELENIWAAFTVNDEGPSGIEWLPVQGIAEALREDLGYEDMAEFEDALGGSFGDFLDKLPRVVKKEQEGRVYFQITPEPPRDQWRATRLTLTVQSRADLWRVCLKSPHARVEIPELEFEISADGKKHVDSIYNHIAQSVFNLGNYVSSSRGSLPPDTATRIMETVEALNVLLDVEKPWTWVVHDPSGTSELKPAEGVLVDEV</sequence>
<dbReference type="EMBL" id="BMAR01000006">
    <property type="protein sequence ID" value="GFR43978.1"/>
    <property type="molecule type" value="Genomic_DNA"/>
</dbReference>
<dbReference type="PANTHER" id="PTHR10876:SF0">
    <property type="entry name" value="ZINC FINGER PROTEIN ZPR1"/>
    <property type="match status" value="1"/>
</dbReference>
<dbReference type="SMART" id="SM00709">
    <property type="entry name" value="Zpr1"/>
    <property type="match status" value="1"/>
</dbReference>
<evidence type="ECO:0000259" key="5">
    <source>
        <dbReference type="SMART" id="SM00709"/>
    </source>
</evidence>
<keyword evidence="4" id="KW-0862">Zinc</keyword>
<evidence type="ECO:0000313" key="6">
    <source>
        <dbReference type="EMBL" id="GFR43978.1"/>
    </source>
</evidence>
<reference evidence="6 7" key="1">
    <citation type="journal article" date="2021" name="Sci. Rep.">
        <title>Genome sequencing of the multicellular alga Astrephomene provides insights into convergent evolution of germ-soma differentiation.</title>
        <authorList>
            <person name="Yamashita S."/>
            <person name="Yamamoto K."/>
            <person name="Matsuzaki R."/>
            <person name="Suzuki S."/>
            <person name="Yamaguchi H."/>
            <person name="Hirooka S."/>
            <person name="Minakuchi Y."/>
            <person name="Miyagishima S."/>
            <person name="Kawachi M."/>
            <person name="Toyoda A."/>
            <person name="Nozaki H."/>
        </authorList>
    </citation>
    <scope>NUCLEOTIDE SEQUENCE [LARGE SCALE GENOMIC DNA]</scope>
    <source>
        <strain evidence="6 7">NIES-4017</strain>
    </source>
</reference>
<dbReference type="AlphaFoldDB" id="A0AAD3DLT4"/>
<dbReference type="InterPro" id="IPR004457">
    <property type="entry name" value="Znf_ZPR1"/>
</dbReference>
<comment type="caution">
    <text evidence="6">The sequence shown here is derived from an EMBL/GenBank/DDBJ whole genome shotgun (WGS) entry which is preliminary data.</text>
</comment>
<dbReference type="InterPro" id="IPR040141">
    <property type="entry name" value="ZPR1"/>
</dbReference>
<keyword evidence="7" id="KW-1185">Reference proteome</keyword>
<protein>
    <recommendedName>
        <fullName evidence="5">Zinc finger ZPR1-type domain-containing protein</fullName>
    </recommendedName>
</protein>
<dbReference type="InterPro" id="IPR056180">
    <property type="entry name" value="ZPR1_jr_dom"/>
</dbReference>
<organism evidence="6 7">
    <name type="scientific">Astrephomene gubernaculifera</name>
    <dbReference type="NCBI Taxonomy" id="47775"/>
    <lineage>
        <taxon>Eukaryota</taxon>
        <taxon>Viridiplantae</taxon>
        <taxon>Chlorophyta</taxon>
        <taxon>core chlorophytes</taxon>
        <taxon>Chlorophyceae</taxon>
        <taxon>CS clade</taxon>
        <taxon>Chlamydomonadales</taxon>
        <taxon>Astrephomenaceae</taxon>
        <taxon>Astrephomene</taxon>
    </lineage>
</organism>
<keyword evidence="2" id="KW-0479">Metal-binding</keyword>
<dbReference type="Gene3D" id="2.60.120.1040">
    <property type="entry name" value="ZPR1, A/B domain"/>
    <property type="match status" value="1"/>
</dbReference>
<gene>
    <name evidence="6" type="ORF">Agub_g5122</name>
</gene>
<dbReference type="PANTHER" id="PTHR10876">
    <property type="entry name" value="ZINC FINGER PROTEIN ZPR1"/>
    <property type="match status" value="1"/>
</dbReference>
<evidence type="ECO:0000256" key="3">
    <source>
        <dbReference type="ARBA" id="ARBA00022771"/>
    </source>
</evidence>
<evidence type="ECO:0000256" key="2">
    <source>
        <dbReference type="ARBA" id="ARBA00022723"/>
    </source>
</evidence>
<evidence type="ECO:0000313" key="7">
    <source>
        <dbReference type="Proteomes" id="UP001054857"/>
    </source>
</evidence>
<dbReference type="InterPro" id="IPR042451">
    <property type="entry name" value="ZPR1_A/B_dom"/>
</dbReference>
<dbReference type="Proteomes" id="UP001054857">
    <property type="component" value="Unassembled WGS sequence"/>
</dbReference>
<dbReference type="GO" id="GO:0005634">
    <property type="term" value="C:nucleus"/>
    <property type="evidence" value="ECO:0007669"/>
    <property type="project" value="TreeGrafter"/>
</dbReference>
<feature type="domain" description="Zinc finger ZPR1-type" evidence="5">
    <location>
        <begin position="92"/>
        <end position="219"/>
    </location>
</feature>
<comment type="similarity">
    <text evidence="1">Belongs to the ZPR1 family.</text>
</comment>
<accession>A0AAD3DLT4</accession>
<evidence type="ECO:0000256" key="1">
    <source>
        <dbReference type="ARBA" id="ARBA00008354"/>
    </source>
</evidence>
<keyword evidence="3" id="KW-0863">Zinc-finger</keyword>
<dbReference type="Pfam" id="PF22794">
    <property type="entry name" value="jr-ZPR1"/>
    <property type="match status" value="1"/>
</dbReference>
<proteinExistence type="inferred from homology"/>
<dbReference type="GO" id="GO:0008270">
    <property type="term" value="F:zinc ion binding"/>
    <property type="evidence" value="ECO:0007669"/>
    <property type="project" value="UniProtKB-KW"/>
</dbReference>